<dbReference type="NCBIfam" id="TIGR04131">
    <property type="entry name" value="Bac_Flav_CTERM"/>
    <property type="match status" value="1"/>
</dbReference>
<dbReference type="InterPro" id="IPR026341">
    <property type="entry name" value="T9SS_type_B"/>
</dbReference>
<sequence length="801" mass="85067">MKKNIHWTHVLLPVFFLLSFTGFSQGADDPTSASFSPISLPLNALGSTTFAANDYDDISSGFDDGPDWFYYYCATSSATIWTTISFTPGGTANPVLPQITIFDAFTGTAVAQTQIFGDDSGTYGIPFDPVAGDCYYFMVDGGNLNGFDYAIQITTIIPAVPPSPTQPACTNIGFDSGSASGWLGSWGHSMQTGSAGDLTPIYTPMFFSMNSGQHTITTGGVDIQAPIDQVCPLVPGNTNSIRLGDGPNGAYGGSRIEQKFQVTSSNALFTYYYAAVLQNAYNIDQTTGDTIPHLAQEQPYFQIDAQDCFGNPIACGNLLVTGGPGIPGFTQIGNTGVFWKDWTPVMLDLTPYIGSCITIRFTVGDCSQGAHYAYAYLDATCAPMEIVSPPDVCQFQTSVLTAPVGAASYSWVETSNPGTVLGTSNTLSITPTTTGTFTYQCTLTSLAGCNSTVTTSVTVVPGPDITVTDPAAVCAPETVDLTAPGVTTINAGSGTLEYFSDAACTVPLASPNAITTAGTYYIRLSSPGGCSDVEPVVVTYTSLPVQFTSNVIGGCAPVSVTFTNTSPGSVNCVWTFEGGGTQTGCGSVTQQYSASGIYDVTLTVTDINGCTGSLTQSDMITISPQVNASFGVNVYEQSILYPVFNFTNTSSNATAYVWEFGDGATSAATNPTHAYPNTTGVYHVILHASNESGCNDSAIVVVSVVDDLIFYVPNTFTPDGDEHNNIFFPVFSSGFDSQNYTLLIFDRWGEVLFESHNLDYGWDGTYMGHLCKEGVYTWKIVIKERNKDNHHEYVGHVNLLK</sequence>
<gene>
    <name evidence="3" type="ORF">FO442_08820</name>
</gene>
<dbReference type="Pfam" id="PF18911">
    <property type="entry name" value="PKD_4"/>
    <property type="match status" value="2"/>
</dbReference>
<dbReference type="InterPro" id="IPR022409">
    <property type="entry name" value="PKD/Chitinase_dom"/>
</dbReference>
<evidence type="ECO:0000313" key="3">
    <source>
        <dbReference type="EMBL" id="TSJ45839.1"/>
    </source>
</evidence>
<dbReference type="AlphaFoldDB" id="A0A556N1D4"/>
<dbReference type="InterPro" id="IPR000601">
    <property type="entry name" value="PKD_dom"/>
</dbReference>
<dbReference type="RefSeq" id="WP_144332794.1">
    <property type="nucleotide sequence ID" value="NZ_VLPL01000003.1"/>
</dbReference>
<accession>A0A556N1D4</accession>
<evidence type="ECO:0000256" key="1">
    <source>
        <dbReference type="SAM" id="SignalP"/>
    </source>
</evidence>
<dbReference type="CDD" id="cd00146">
    <property type="entry name" value="PKD"/>
    <property type="match status" value="2"/>
</dbReference>
<feature type="domain" description="PKD" evidence="2">
    <location>
        <begin position="644"/>
        <end position="704"/>
    </location>
</feature>
<keyword evidence="4" id="KW-1185">Reference proteome</keyword>
<proteinExistence type="predicted"/>
<name>A0A556N1D4_9FLAO</name>
<dbReference type="InterPro" id="IPR035986">
    <property type="entry name" value="PKD_dom_sf"/>
</dbReference>
<dbReference type="Proteomes" id="UP000316008">
    <property type="component" value="Unassembled WGS sequence"/>
</dbReference>
<comment type="caution">
    <text evidence="3">The sequence shown here is derived from an EMBL/GenBank/DDBJ whole genome shotgun (WGS) entry which is preliminary data.</text>
</comment>
<dbReference type="Gene3D" id="2.60.40.10">
    <property type="entry name" value="Immunoglobulins"/>
    <property type="match status" value="2"/>
</dbReference>
<dbReference type="EMBL" id="VLPL01000003">
    <property type="protein sequence ID" value="TSJ45839.1"/>
    <property type="molecule type" value="Genomic_DNA"/>
</dbReference>
<protein>
    <submittedName>
        <fullName evidence="3">PKD domain-containing protein</fullName>
    </submittedName>
</protein>
<dbReference type="OrthoDB" id="9765926at2"/>
<feature type="chain" id="PRO_5022108617" evidence="1">
    <location>
        <begin position="27"/>
        <end position="801"/>
    </location>
</feature>
<dbReference type="InterPro" id="IPR013783">
    <property type="entry name" value="Ig-like_fold"/>
</dbReference>
<dbReference type="SUPFAM" id="SSF49299">
    <property type="entry name" value="PKD domain"/>
    <property type="match status" value="2"/>
</dbReference>
<dbReference type="Pfam" id="PF13585">
    <property type="entry name" value="CHU_C"/>
    <property type="match status" value="1"/>
</dbReference>
<evidence type="ECO:0000259" key="2">
    <source>
        <dbReference type="PROSITE" id="PS50093"/>
    </source>
</evidence>
<dbReference type="SMART" id="SM00089">
    <property type="entry name" value="PKD"/>
    <property type="match status" value="3"/>
</dbReference>
<reference evidence="3 4" key="1">
    <citation type="submission" date="2019-07" db="EMBL/GenBank/DDBJ databases">
        <authorList>
            <person name="Huq M.A."/>
        </authorList>
    </citation>
    <scope>NUCLEOTIDE SEQUENCE [LARGE SCALE GENOMIC DNA]</scope>
    <source>
        <strain evidence="3 4">MAH-3</strain>
    </source>
</reference>
<dbReference type="PROSITE" id="PS50093">
    <property type="entry name" value="PKD"/>
    <property type="match status" value="2"/>
</dbReference>
<keyword evidence="1" id="KW-0732">Signal</keyword>
<feature type="signal peptide" evidence="1">
    <location>
        <begin position="1"/>
        <end position="26"/>
    </location>
</feature>
<evidence type="ECO:0000313" key="4">
    <source>
        <dbReference type="Proteomes" id="UP000316008"/>
    </source>
</evidence>
<organism evidence="3 4">
    <name type="scientific">Fluviicola chungangensis</name>
    <dbReference type="NCBI Taxonomy" id="2597671"/>
    <lineage>
        <taxon>Bacteria</taxon>
        <taxon>Pseudomonadati</taxon>
        <taxon>Bacteroidota</taxon>
        <taxon>Flavobacteriia</taxon>
        <taxon>Flavobacteriales</taxon>
        <taxon>Crocinitomicaceae</taxon>
        <taxon>Fluviicola</taxon>
    </lineage>
</organism>
<feature type="domain" description="PKD" evidence="2">
    <location>
        <begin position="574"/>
        <end position="609"/>
    </location>
</feature>